<dbReference type="PANTHER" id="PTHR43071">
    <property type="entry name" value="2-AMINO-4-HYDROXY-6-HYDROXYMETHYLDIHYDROPTERIDINE PYROPHOSPHOKINASE"/>
    <property type="match status" value="1"/>
</dbReference>
<evidence type="ECO:0000256" key="3">
    <source>
        <dbReference type="ARBA" id="ARBA00013253"/>
    </source>
</evidence>
<evidence type="ECO:0000256" key="9">
    <source>
        <dbReference type="ARBA" id="ARBA00022909"/>
    </source>
</evidence>
<dbReference type="PANTHER" id="PTHR43071:SF1">
    <property type="entry name" value="2-AMINO-4-HYDROXY-6-HYDROXYMETHYLDIHYDROPTERIDINE PYROPHOSPHOKINASE"/>
    <property type="match status" value="1"/>
</dbReference>
<dbReference type="GeneID" id="93090347"/>
<feature type="domain" description="7,8-dihydro-6-hydroxymethylpterin-pyrophosphokinase" evidence="13">
    <location>
        <begin position="122"/>
        <end position="133"/>
    </location>
</feature>
<dbReference type="PROSITE" id="PS00794">
    <property type="entry name" value="HPPK"/>
    <property type="match status" value="1"/>
</dbReference>
<dbReference type="OrthoDB" id="9808041at2"/>
<keyword evidence="7 14" id="KW-0418">Kinase</keyword>
<evidence type="ECO:0000256" key="1">
    <source>
        <dbReference type="ARBA" id="ARBA00005051"/>
    </source>
</evidence>
<dbReference type="EC" id="2.7.6.3" evidence="3"/>
<dbReference type="Gene3D" id="3.30.70.560">
    <property type="entry name" value="7,8-Dihydro-6-hydroxymethylpterin-pyrophosphokinase HPPK"/>
    <property type="match status" value="1"/>
</dbReference>
<dbReference type="CDD" id="cd00483">
    <property type="entry name" value="HPPK"/>
    <property type="match status" value="1"/>
</dbReference>
<dbReference type="GO" id="GO:0005524">
    <property type="term" value="F:ATP binding"/>
    <property type="evidence" value="ECO:0007669"/>
    <property type="project" value="UniProtKB-KW"/>
</dbReference>
<dbReference type="GO" id="GO:0046656">
    <property type="term" value="P:folic acid biosynthetic process"/>
    <property type="evidence" value="ECO:0007669"/>
    <property type="project" value="UniProtKB-KW"/>
</dbReference>
<dbReference type="GO" id="GO:0003848">
    <property type="term" value="F:2-amino-4-hydroxy-6-hydroxymethyldihydropteridine diphosphokinase activity"/>
    <property type="evidence" value="ECO:0007669"/>
    <property type="project" value="UniProtKB-EC"/>
</dbReference>
<keyword evidence="15" id="KW-1185">Reference proteome</keyword>
<organism evidence="14 15">
    <name type="scientific">Campylobacter sputorum subsp. sputorum</name>
    <dbReference type="NCBI Taxonomy" id="32024"/>
    <lineage>
        <taxon>Bacteria</taxon>
        <taxon>Pseudomonadati</taxon>
        <taxon>Campylobacterota</taxon>
        <taxon>Epsilonproteobacteria</taxon>
        <taxon>Campylobacterales</taxon>
        <taxon>Campylobacteraceae</taxon>
        <taxon>Campylobacter</taxon>
    </lineage>
</organism>
<reference evidence="14 15" key="1">
    <citation type="submission" date="2018-06" db="EMBL/GenBank/DDBJ databases">
        <authorList>
            <consortium name="Pathogen Informatics"/>
            <person name="Doyle S."/>
        </authorList>
    </citation>
    <scope>NUCLEOTIDE SEQUENCE [LARGE SCALE GENOMIC DNA]</scope>
    <source>
        <strain evidence="14 15">NCTC12475</strain>
    </source>
</reference>
<evidence type="ECO:0000256" key="4">
    <source>
        <dbReference type="ARBA" id="ARBA00016218"/>
    </source>
</evidence>
<dbReference type="STRING" id="32024.GCA_000788295_00761"/>
<sequence length="166" mass="19540">MDVKYSKNGFFEIKDAIKFIKSDFFPFYRKIKNYKYSIILGLGGNVGKVKQRFDKIFQILSKDRRFYIAQSSPIVLNKAFGFTKQDDFLNAVLFLQTNLHPKEVLKIMLNLELRFKRKRPFKNAPRTIDLDILYTNIKIKNKRLIVPHPGVNERISVILPLGLMRL</sequence>
<evidence type="ECO:0000256" key="5">
    <source>
        <dbReference type="ARBA" id="ARBA00022679"/>
    </source>
</evidence>
<gene>
    <name evidence="14" type="primary">folK</name>
    <name evidence="14" type="ORF">NCTC12475_01709</name>
</gene>
<evidence type="ECO:0000259" key="13">
    <source>
        <dbReference type="PROSITE" id="PS00794"/>
    </source>
</evidence>
<dbReference type="AlphaFoldDB" id="A0A381DLW7"/>
<proteinExistence type="inferred from homology"/>
<evidence type="ECO:0000256" key="11">
    <source>
        <dbReference type="ARBA" id="ARBA00029766"/>
    </source>
</evidence>
<evidence type="ECO:0000256" key="10">
    <source>
        <dbReference type="ARBA" id="ARBA00029409"/>
    </source>
</evidence>
<dbReference type="InterPro" id="IPR035907">
    <property type="entry name" value="Hppk_sf"/>
</dbReference>
<evidence type="ECO:0000256" key="7">
    <source>
        <dbReference type="ARBA" id="ARBA00022777"/>
    </source>
</evidence>
<dbReference type="GO" id="GO:0016301">
    <property type="term" value="F:kinase activity"/>
    <property type="evidence" value="ECO:0007669"/>
    <property type="project" value="UniProtKB-KW"/>
</dbReference>
<dbReference type="Proteomes" id="UP000254920">
    <property type="component" value="Unassembled WGS sequence"/>
</dbReference>
<dbReference type="GO" id="GO:0046654">
    <property type="term" value="P:tetrahydrofolate biosynthetic process"/>
    <property type="evidence" value="ECO:0007669"/>
    <property type="project" value="UniProtKB-UniPathway"/>
</dbReference>
<dbReference type="RefSeq" id="WP_089182205.1">
    <property type="nucleotide sequence ID" value="NZ_CP043427.1"/>
</dbReference>
<keyword evidence="9" id="KW-0289">Folate biosynthesis</keyword>
<keyword evidence="6" id="KW-0547">Nucleotide-binding</keyword>
<dbReference type="NCBIfam" id="TIGR01498">
    <property type="entry name" value="folK"/>
    <property type="match status" value="1"/>
</dbReference>
<evidence type="ECO:0000256" key="2">
    <source>
        <dbReference type="ARBA" id="ARBA00005810"/>
    </source>
</evidence>
<comment type="pathway">
    <text evidence="1">Cofactor biosynthesis; tetrahydrofolate biosynthesis; 2-amino-4-hydroxy-6-hydroxymethyl-7,8-dihydropteridine diphosphate from 7,8-dihydroneopterin triphosphate: step 4/4.</text>
</comment>
<evidence type="ECO:0000256" key="8">
    <source>
        <dbReference type="ARBA" id="ARBA00022840"/>
    </source>
</evidence>
<protein>
    <recommendedName>
        <fullName evidence="4">2-amino-4-hydroxy-6-hydroxymethyldihydropteridine pyrophosphokinase</fullName>
        <ecNumber evidence="3">2.7.6.3</ecNumber>
    </recommendedName>
    <alternativeName>
        <fullName evidence="11">6-hydroxymethyl-7,8-dihydropterin pyrophosphokinase</fullName>
    </alternativeName>
    <alternativeName>
        <fullName evidence="12">7,8-dihydro-6-hydroxymethylpterin-pyrophosphokinase</fullName>
    </alternativeName>
</protein>
<evidence type="ECO:0000256" key="6">
    <source>
        <dbReference type="ARBA" id="ARBA00022741"/>
    </source>
</evidence>
<accession>A0A381DLW7</accession>
<comment type="function">
    <text evidence="10">Catalyzes the transfer of pyrophosphate from adenosine triphosphate (ATP) to 6-hydroxymethyl-7,8-dihydropterin, an enzymatic step in folate biosynthesis pathway.</text>
</comment>
<evidence type="ECO:0000313" key="15">
    <source>
        <dbReference type="Proteomes" id="UP000254920"/>
    </source>
</evidence>
<keyword evidence="5 14" id="KW-0808">Transferase</keyword>
<dbReference type="UniPathway" id="UPA00077">
    <property type="reaction ID" value="UER00155"/>
</dbReference>
<dbReference type="Pfam" id="PF01288">
    <property type="entry name" value="HPPK"/>
    <property type="match status" value="1"/>
</dbReference>
<comment type="similarity">
    <text evidence="2">Belongs to the HPPK family.</text>
</comment>
<dbReference type="EMBL" id="UFVD01000001">
    <property type="protein sequence ID" value="SUX11481.1"/>
    <property type="molecule type" value="Genomic_DNA"/>
</dbReference>
<evidence type="ECO:0000313" key="14">
    <source>
        <dbReference type="EMBL" id="SUX11481.1"/>
    </source>
</evidence>
<dbReference type="SUPFAM" id="SSF55083">
    <property type="entry name" value="6-hydroxymethyl-7,8-dihydropterin pyrophosphokinase, HPPK"/>
    <property type="match status" value="1"/>
</dbReference>
<evidence type="ECO:0000256" key="12">
    <source>
        <dbReference type="ARBA" id="ARBA00033413"/>
    </source>
</evidence>
<name>A0A381DLW7_9BACT</name>
<dbReference type="InterPro" id="IPR000550">
    <property type="entry name" value="Hppk"/>
</dbReference>
<keyword evidence="8" id="KW-0067">ATP-binding</keyword>